<evidence type="ECO:0000313" key="3">
    <source>
        <dbReference type="EMBL" id="AEI88983.1"/>
    </source>
</evidence>
<keyword evidence="2" id="KW-0472">Membrane</keyword>
<feature type="transmembrane region" description="Helical" evidence="2">
    <location>
        <begin position="54"/>
        <end position="77"/>
    </location>
</feature>
<feature type="region of interest" description="Disordered" evidence="1">
    <location>
        <begin position="84"/>
        <end position="104"/>
    </location>
</feature>
<keyword evidence="2" id="KW-1133">Transmembrane helix</keyword>
<sequence length="104" mass="10938">MGTTQQPVLYLLTTASTIPTTTSITTSSTKPSTMVTDTTVSSNLEEQELSSSNIAMVGGIVGGIVSAIVIVGLGIIYKRLQHVPEQHRGDGHAPKKACVDVRSR</sequence>
<evidence type="ECO:0000313" key="4">
    <source>
        <dbReference type="Proteomes" id="UP000006639"/>
    </source>
</evidence>
<dbReference type="HOGENOM" id="CLU_2246966_0_0_5"/>
<keyword evidence="2" id="KW-0812">Transmembrane</keyword>
<reference evidence="3 4" key="1">
    <citation type="journal article" date="2011" name="Mol. Biol. Evol.">
        <title>Phylogenomic evidence for the presence of a flagellum and cbb3 oxidase in the free-living mitochondrial ancestor.</title>
        <authorList>
            <person name="Sassera D."/>
            <person name="Lo N."/>
            <person name="Epis S."/>
            <person name="D'Auria G."/>
            <person name="Montagna M."/>
            <person name="Comandatore F."/>
            <person name="Horner D."/>
            <person name="Pereto J."/>
            <person name="Luciano A.M."/>
            <person name="Franciosi F."/>
            <person name="Ferri E."/>
            <person name="Crotti E."/>
            <person name="Bazzocchi C."/>
            <person name="Daffonchio D."/>
            <person name="Sacchi L."/>
            <person name="Moya A."/>
            <person name="Latorre A."/>
            <person name="Bandi C."/>
        </authorList>
    </citation>
    <scope>NUCLEOTIDE SEQUENCE [LARGE SCALE GENOMIC DNA]</scope>
    <source>
        <strain evidence="3 4">IricVA</strain>
    </source>
</reference>
<dbReference type="EMBL" id="CP002130">
    <property type="protein sequence ID" value="AEI88983.1"/>
    <property type="molecule type" value="Genomic_DNA"/>
</dbReference>
<protein>
    <submittedName>
        <fullName evidence="3">Uncharacterized protein</fullName>
    </submittedName>
</protein>
<gene>
    <name evidence="3" type="ordered locus">midi_00686</name>
</gene>
<evidence type="ECO:0000256" key="2">
    <source>
        <dbReference type="SAM" id="Phobius"/>
    </source>
</evidence>
<evidence type="ECO:0000256" key="1">
    <source>
        <dbReference type="SAM" id="MobiDB-lite"/>
    </source>
</evidence>
<dbReference type="Proteomes" id="UP000006639">
    <property type="component" value="Chromosome"/>
</dbReference>
<accession>F7XWD4</accession>
<dbReference type="KEGG" id="mmn:midi_00686"/>
<name>F7XWD4_MIDMI</name>
<organism evidence="3 4">
    <name type="scientific">Midichloria mitochondrii (strain IricVA)</name>
    <dbReference type="NCBI Taxonomy" id="696127"/>
    <lineage>
        <taxon>Bacteria</taxon>
        <taxon>Pseudomonadati</taxon>
        <taxon>Pseudomonadota</taxon>
        <taxon>Alphaproteobacteria</taxon>
        <taxon>Rickettsiales</taxon>
        <taxon>Candidatus Midichloriaceae</taxon>
        <taxon>Candidatus Midichloria</taxon>
    </lineage>
</organism>
<dbReference type="AlphaFoldDB" id="F7XWD4"/>
<keyword evidence="4" id="KW-1185">Reference proteome</keyword>
<proteinExistence type="predicted"/>